<evidence type="ECO:0000259" key="1">
    <source>
        <dbReference type="SMART" id="SM00507"/>
    </source>
</evidence>
<evidence type="ECO:0000313" key="3">
    <source>
        <dbReference type="Proteomes" id="UP000628984"/>
    </source>
</evidence>
<gene>
    <name evidence="2" type="ORF">GCM10011452_09310</name>
</gene>
<sequence>MVLKRLPPRIAALPPMVRFVDSTPAEASRARDARVEWRKWYKTARWQELRWRVLERDGFVCRFCGAAHPVLAPMCHALASAGCPSGVPRQSASGFVADHVTPHRGDASLFWDERNLQCLCAKCHNSTKQAEEKGRGGVNP</sequence>
<organism evidence="2 3">
    <name type="scientific">Gemmobacter lanyuensis</name>
    <dbReference type="NCBI Taxonomy" id="1054497"/>
    <lineage>
        <taxon>Bacteria</taxon>
        <taxon>Pseudomonadati</taxon>
        <taxon>Pseudomonadota</taxon>
        <taxon>Alphaproteobacteria</taxon>
        <taxon>Rhodobacterales</taxon>
        <taxon>Paracoccaceae</taxon>
        <taxon>Gemmobacter</taxon>
    </lineage>
</organism>
<reference evidence="2" key="1">
    <citation type="journal article" date="2014" name="Int. J. Syst. Evol. Microbiol.">
        <title>Complete genome sequence of Corynebacterium casei LMG S-19264T (=DSM 44701T), isolated from a smear-ripened cheese.</title>
        <authorList>
            <consortium name="US DOE Joint Genome Institute (JGI-PGF)"/>
            <person name="Walter F."/>
            <person name="Albersmeier A."/>
            <person name="Kalinowski J."/>
            <person name="Ruckert C."/>
        </authorList>
    </citation>
    <scope>NUCLEOTIDE SEQUENCE</scope>
    <source>
        <strain evidence="2">KCTC 23714</strain>
    </source>
</reference>
<dbReference type="CDD" id="cd00085">
    <property type="entry name" value="HNHc"/>
    <property type="match status" value="1"/>
</dbReference>
<name>A0A918IQF8_9RHOB</name>
<dbReference type="PANTHER" id="PTHR41286">
    <property type="entry name" value="HNH NUCLEASE YAJD-RELATED"/>
    <property type="match status" value="1"/>
</dbReference>
<proteinExistence type="predicted"/>
<reference evidence="2" key="2">
    <citation type="submission" date="2020-09" db="EMBL/GenBank/DDBJ databases">
        <authorList>
            <person name="Sun Q."/>
            <person name="Kim S."/>
        </authorList>
    </citation>
    <scope>NUCLEOTIDE SEQUENCE</scope>
    <source>
        <strain evidence="2">KCTC 23714</strain>
    </source>
</reference>
<accession>A0A918IQF8</accession>
<comment type="caution">
    <text evidence="2">The sequence shown here is derived from an EMBL/GenBank/DDBJ whole genome shotgun (WGS) entry which is preliminary data.</text>
</comment>
<dbReference type="SMART" id="SM00507">
    <property type="entry name" value="HNHc"/>
    <property type="match status" value="1"/>
</dbReference>
<evidence type="ECO:0000313" key="2">
    <source>
        <dbReference type="EMBL" id="GGW24044.1"/>
    </source>
</evidence>
<dbReference type="Gene3D" id="1.10.30.50">
    <property type="match status" value="1"/>
</dbReference>
<dbReference type="PANTHER" id="PTHR41286:SF1">
    <property type="entry name" value="HNH NUCLEASE YAJD-RELATED"/>
    <property type="match status" value="1"/>
</dbReference>
<dbReference type="AlphaFoldDB" id="A0A918IQF8"/>
<keyword evidence="3" id="KW-1185">Reference proteome</keyword>
<feature type="domain" description="HNH nuclease" evidence="1">
    <location>
        <begin position="73"/>
        <end position="125"/>
    </location>
</feature>
<dbReference type="Proteomes" id="UP000628984">
    <property type="component" value="Unassembled WGS sequence"/>
</dbReference>
<dbReference type="EMBL" id="BMYQ01000001">
    <property type="protein sequence ID" value="GGW24044.1"/>
    <property type="molecule type" value="Genomic_DNA"/>
</dbReference>
<dbReference type="InterPro" id="IPR003615">
    <property type="entry name" value="HNH_nuc"/>
</dbReference>
<dbReference type="GO" id="GO:0005829">
    <property type="term" value="C:cytosol"/>
    <property type="evidence" value="ECO:0007669"/>
    <property type="project" value="TreeGrafter"/>
</dbReference>
<protein>
    <recommendedName>
        <fullName evidence="1">HNH nuclease domain-containing protein</fullName>
    </recommendedName>
</protein>